<dbReference type="EMBL" id="JANGAC010000001">
    <property type="protein sequence ID" value="MCQ4921472.1"/>
    <property type="molecule type" value="Genomic_DNA"/>
</dbReference>
<protein>
    <submittedName>
        <fullName evidence="3">MerR family transcriptional regulator</fullName>
    </submittedName>
</protein>
<dbReference type="InterPro" id="IPR047057">
    <property type="entry name" value="MerR_fam"/>
</dbReference>
<organism evidence="3 4">
    <name type="scientific">Tissierella carlieri</name>
    <dbReference type="NCBI Taxonomy" id="689904"/>
    <lineage>
        <taxon>Bacteria</taxon>
        <taxon>Bacillati</taxon>
        <taxon>Bacillota</taxon>
        <taxon>Tissierellia</taxon>
        <taxon>Tissierellales</taxon>
        <taxon>Tissierellaceae</taxon>
        <taxon>Tissierella</taxon>
    </lineage>
</organism>
<proteinExistence type="predicted"/>
<name>A0ABT1S565_9FIRM</name>
<evidence type="ECO:0000256" key="1">
    <source>
        <dbReference type="ARBA" id="ARBA00023125"/>
    </source>
</evidence>
<dbReference type="Gene3D" id="1.10.1660.10">
    <property type="match status" value="1"/>
</dbReference>
<evidence type="ECO:0000313" key="3">
    <source>
        <dbReference type="EMBL" id="MCQ4921472.1"/>
    </source>
</evidence>
<feature type="domain" description="HTH merR-type" evidence="2">
    <location>
        <begin position="1"/>
        <end position="67"/>
    </location>
</feature>
<dbReference type="SMART" id="SM00422">
    <property type="entry name" value="HTH_MERR"/>
    <property type="match status" value="1"/>
</dbReference>
<accession>A0ABT1S565</accession>
<evidence type="ECO:0000313" key="4">
    <source>
        <dbReference type="Proteomes" id="UP001524478"/>
    </source>
</evidence>
<comment type="caution">
    <text evidence="3">The sequence shown here is derived from an EMBL/GenBank/DDBJ whole genome shotgun (WGS) entry which is preliminary data.</text>
</comment>
<dbReference type="PANTHER" id="PTHR30204">
    <property type="entry name" value="REDOX-CYCLING DRUG-SENSING TRANSCRIPTIONAL ACTIVATOR SOXR"/>
    <property type="match status" value="1"/>
</dbReference>
<dbReference type="RefSeq" id="WP_256310002.1">
    <property type="nucleotide sequence ID" value="NZ_JANGAC010000001.1"/>
</dbReference>
<dbReference type="InterPro" id="IPR009061">
    <property type="entry name" value="DNA-bd_dom_put_sf"/>
</dbReference>
<dbReference type="Proteomes" id="UP001524478">
    <property type="component" value="Unassembled WGS sequence"/>
</dbReference>
<keyword evidence="1" id="KW-0238">DNA-binding</keyword>
<dbReference type="InterPro" id="IPR000551">
    <property type="entry name" value="MerR-type_HTH_dom"/>
</dbReference>
<dbReference type="PANTHER" id="PTHR30204:SF96">
    <property type="entry name" value="CHROMOSOME-ANCHORING PROTEIN RACA"/>
    <property type="match status" value="1"/>
</dbReference>
<dbReference type="InterPro" id="IPR029063">
    <property type="entry name" value="SAM-dependent_MTases_sf"/>
</dbReference>
<evidence type="ECO:0000259" key="2">
    <source>
        <dbReference type="PROSITE" id="PS50937"/>
    </source>
</evidence>
<sequence>MRIGEFAQKHNTTHDTIRHYLDMGLLITEKKGGHYRFGESDSWDLENIIELKAMGFSLSEIQELLCYHRLAGDMTIEYRKYYLSLLEDKKKDFEEKIEKYKTMGTLISDKIMRLQSDEDKLSKLGLPLSSIEIIKCPYCGSTMEIFNGIIEKSMIMAGKIKCKCGFIASIENGIYVDEKAVKEKKLNSKTMPTKKEFLNAASPKFINFYYNGMAKSIDYILRYTKEPKYILELDHCVGSFLMQYIKNLPKDSTYILVCYDKDRLTNIKTNIEFHYSHSNFIFLCCDIDRLPIGNSSVDLIIDHGVTKIYAETEDKSLPIIYSSLMKEKGILVGTYHYFDKKSKDFESLLPEKKEVYNREKNLERLEDASFEKLEITDTGPIIENNPFNLDIRNRELYMTVYAGRKKGNETLG</sequence>
<dbReference type="SUPFAM" id="SSF46955">
    <property type="entry name" value="Putative DNA-binding domain"/>
    <property type="match status" value="1"/>
</dbReference>
<dbReference type="Gene3D" id="3.40.50.150">
    <property type="entry name" value="Vaccinia Virus protein VP39"/>
    <property type="match status" value="1"/>
</dbReference>
<dbReference type="SUPFAM" id="SSF53335">
    <property type="entry name" value="S-adenosyl-L-methionine-dependent methyltransferases"/>
    <property type="match status" value="1"/>
</dbReference>
<reference evidence="3 4" key="1">
    <citation type="submission" date="2022-06" db="EMBL/GenBank/DDBJ databases">
        <title>Isolation of gut microbiota from human fecal samples.</title>
        <authorList>
            <person name="Pamer E.G."/>
            <person name="Barat B."/>
            <person name="Waligurski E."/>
            <person name="Medina S."/>
            <person name="Paddock L."/>
            <person name="Mostad J."/>
        </authorList>
    </citation>
    <scope>NUCLEOTIDE SEQUENCE [LARGE SCALE GENOMIC DNA]</scope>
    <source>
        <strain evidence="3 4">DFI.7.95</strain>
    </source>
</reference>
<dbReference type="PROSITE" id="PS50937">
    <property type="entry name" value="HTH_MERR_2"/>
    <property type="match status" value="1"/>
</dbReference>
<keyword evidence="4" id="KW-1185">Reference proteome</keyword>
<gene>
    <name evidence="3" type="ORF">NE686_00120</name>
</gene>
<dbReference type="Pfam" id="PF13411">
    <property type="entry name" value="MerR_1"/>
    <property type="match status" value="1"/>
</dbReference>